<dbReference type="Proteomes" id="UP000799302">
    <property type="component" value="Unassembled WGS sequence"/>
</dbReference>
<name>A0A6A6U3D0_9PEZI</name>
<dbReference type="PANTHER" id="PTHR19920">
    <property type="entry name" value="WD40 PROTEIN CIAO1"/>
    <property type="match status" value="1"/>
</dbReference>
<dbReference type="GO" id="GO:0016226">
    <property type="term" value="P:iron-sulfur cluster assembly"/>
    <property type="evidence" value="ECO:0007669"/>
    <property type="project" value="UniProtKB-UniRule"/>
</dbReference>
<gene>
    <name evidence="3" type="primary">CIA1</name>
    <name evidence="5" type="ORF">BT63DRAFT_70245</name>
</gene>
<feature type="repeat" description="WD" evidence="4">
    <location>
        <begin position="61"/>
        <end position="95"/>
    </location>
</feature>
<feature type="repeat" description="WD" evidence="4">
    <location>
        <begin position="178"/>
        <end position="209"/>
    </location>
</feature>
<dbReference type="GO" id="GO:0097361">
    <property type="term" value="C:cytosolic [4Fe-4S] assembly targeting complex"/>
    <property type="evidence" value="ECO:0007669"/>
    <property type="project" value="InterPro"/>
</dbReference>
<dbReference type="OrthoDB" id="284782at2759"/>
<dbReference type="InterPro" id="IPR036322">
    <property type="entry name" value="WD40_repeat_dom_sf"/>
</dbReference>
<dbReference type="SMART" id="SM00320">
    <property type="entry name" value="WD40"/>
    <property type="match status" value="7"/>
</dbReference>
<dbReference type="PANTHER" id="PTHR19920:SF0">
    <property type="entry name" value="CYTOSOLIC IRON-SULFUR PROTEIN ASSEMBLY PROTEIN CIAO1-RELATED"/>
    <property type="match status" value="1"/>
</dbReference>
<keyword evidence="2" id="KW-0677">Repeat</keyword>
<accession>A0A6A6U3D0</accession>
<dbReference type="PROSITE" id="PS50082">
    <property type="entry name" value="WD_REPEATS_2"/>
    <property type="match status" value="4"/>
</dbReference>
<comment type="function">
    <text evidence="3">Essential component of the cytosolic iron-sulfur (Fe/S) protein assembly machinery. Required for the maturation of extramitochondrial Fe/S proteins.</text>
</comment>
<proteinExistence type="inferred from homology"/>
<sequence length="428" mass="47615">MAAPPPHLLTIAPLATFSPAGTSRAWCSVPHPSAPLLATASSDKSARIYSLTDYRLHSIASGGHKRSVRAAAWKPGVKGESVLATGSFDASVGVWRRWDDGEIQVHKDPRDEDEDEDEGVGEEEDGWRFSVILDGHESEVKGVAFNAGGQYLATCSRDKTVWVWEEIEEDNWETVAVLQEHEADIKCVVWHPQEDLLASGSYDDTIRLYREDLDDWACIAVLMGHESTVWGLAFEPIGNKSWAGKGALSSEQQAFFDEREKSGPRLISCSDDTTIRVWQRKPKEHVEVPTGQGRMPSILRTHNIEEDWFEATRLPQAHSRAVYAVGWSPITGRVVSAGSDGKITVYEEQWITEPHLDHSGTSASTTDPNAPRTEWVVVAELDGGHGVFEINDVCWTKRRDKDRKNNDEEIIITTGDDGEVKAWTMNEK</sequence>
<evidence type="ECO:0000256" key="4">
    <source>
        <dbReference type="PROSITE-ProRule" id="PRU00221"/>
    </source>
</evidence>
<evidence type="ECO:0000313" key="5">
    <source>
        <dbReference type="EMBL" id="KAF2665628.1"/>
    </source>
</evidence>
<dbReference type="Pfam" id="PF00400">
    <property type="entry name" value="WD40"/>
    <property type="match status" value="5"/>
</dbReference>
<evidence type="ECO:0000256" key="1">
    <source>
        <dbReference type="ARBA" id="ARBA00022574"/>
    </source>
</evidence>
<dbReference type="AlphaFoldDB" id="A0A6A6U3D0"/>
<dbReference type="InterPro" id="IPR001680">
    <property type="entry name" value="WD40_rpt"/>
</dbReference>
<dbReference type="EMBL" id="MU004240">
    <property type="protein sequence ID" value="KAF2665628.1"/>
    <property type="molecule type" value="Genomic_DNA"/>
</dbReference>
<dbReference type="Gene3D" id="2.130.10.10">
    <property type="entry name" value="YVTN repeat-like/Quinoprotein amine dehydrogenase"/>
    <property type="match status" value="1"/>
</dbReference>
<reference evidence="5" key="1">
    <citation type="journal article" date="2020" name="Stud. Mycol.">
        <title>101 Dothideomycetes genomes: a test case for predicting lifestyles and emergence of pathogens.</title>
        <authorList>
            <person name="Haridas S."/>
            <person name="Albert R."/>
            <person name="Binder M."/>
            <person name="Bloem J."/>
            <person name="Labutti K."/>
            <person name="Salamov A."/>
            <person name="Andreopoulos B."/>
            <person name="Baker S."/>
            <person name="Barry K."/>
            <person name="Bills G."/>
            <person name="Bluhm B."/>
            <person name="Cannon C."/>
            <person name="Castanera R."/>
            <person name="Culley D."/>
            <person name="Daum C."/>
            <person name="Ezra D."/>
            <person name="Gonzalez J."/>
            <person name="Henrissat B."/>
            <person name="Kuo A."/>
            <person name="Liang C."/>
            <person name="Lipzen A."/>
            <person name="Lutzoni F."/>
            <person name="Magnuson J."/>
            <person name="Mondo S."/>
            <person name="Nolan M."/>
            <person name="Ohm R."/>
            <person name="Pangilinan J."/>
            <person name="Park H.-J."/>
            <person name="Ramirez L."/>
            <person name="Alfaro M."/>
            <person name="Sun H."/>
            <person name="Tritt A."/>
            <person name="Yoshinaga Y."/>
            <person name="Zwiers L.-H."/>
            <person name="Turgeon B."/>
            <person name="Goodwin S."/>
            <person name="Spatafora J."/>
            <person name="Crous P."/>
            <person name="Grigoriev I."/>
        </authorList>
    </citation>
    <scope>NUCLEOTIDE SEQUENCE</scope>
    <source>
        <strain evidence="5">CBS 115976</strain>
    </source>
</reference>
<comment type="similarity">
    <text evidence="3">Belongs to the WD repeat CIA1 family.</text>
</comment>
<dbReference type="SUPFAM" id="SSF50978">
    <property type="entry name" value="WD40 repeat-like"/>
    <property type="match status" value="1"/>
</dbReference>
<dbReference type="InterPro" id="IPR015943">
    <property type="entry name" value="WD40/YVTN_repeat-like_dom_sf"/>
</dbReference>
<evidence type="ECO:0000256" key="3">
    <source>
        <dbReference type="HAMAP-Rule" id="MF_03037"/>
    </source>
</evidence>
<evidence type="ECO:0000313" key="6">
    <source>
        <dbReference type="Proteomes" id="UP000799302"/>
    </source>
</evidence>
<feature type="repeat" description="WD" evidence="4">
    <location>
        <begin position="133"/>
        <end position="165"/>
    </location>
</feature>
<evidence type="ECO:0000256" key="2">
    <source>
        <dbReference type="ARBA" id="ARBA00022737"/>
    </source>
</evidence>
<keyword evidence="1 4" id="KW-0853">WD repeat</keyword>
<dbReference type="CDD" id="cd00200">
    <property type="entry name" value="WD40"/>
    <property type="match status" value="1"/>
</dbReference>
<dbReference type="HAMAP" id="MF_03037">
    <property type="entry name" value="ciao1"/>
    <property type="match status" value="1"/>
</dbReference>
<feature type="repeat" description="WD" evidence="4">
    <location>
        <begin position="315"/>
        <end position="347"/>
    </location>
</feature>
<dbReference type="PROSITE" id="PS50294">
    <property type="entry name" value="WD_REPEATS_REGION"/>
    <property type="match status" value="2"/>
</dbReference>
<dbReference type="InterPro" id="IPR028608">
    <property type="entry name" value="CIAO1/Cia1"/>
</dbReference>
<organism evidence="5 6">
    <name type="scientific">Microthyrium microscopicum</name>
    <dbReference type="NCBI Taxonomy" id="703497"/>
    <lineage>
        <taxon>Eukaryota</taxon>
        <taxon>Fungi</taxon>
        <taxon>Dikarya</taxon>
        <taxon>Ascomycota</taxon>
        <taxon>Pezizomycotina</taxon>
        <taxon>Dothideomycetes</taxon>
        <taxon>Dothideomycetes incertae sedis</taxon>
        <taxon>Microthyriales</taxon>
        <taxon>Microthyriaceae</taxon>
        <taxon>Microthyrium</taxon>
    </lineage>
</organism>
<protein>
    <recommendedName>
        <fullName evidence="3">Probable cytosolic iron-sulfur protein assembly protein 1</fullName>
    </recommendedName>
</protein>
<keyword evidence="6" id="KW-1185">Reference proteome</keyword>